<keyword evidence="1" id="KW-1133">Transmembrane helix</keyword>
<proteinExistence type="predicted"/>
<dbReference type="RefSeq" id="WP_088856820.1">
    <property type="nucleotide sequence ID" value="NZ_CP015103.1"/>
</dbReference>
<sequence>MIEFVILLGVIGGWIVVASTLFLMLALGQIWGLIGVFLLVGFILVNHSLKAKYMSTIVDTTPKAKAIAAHIFEMNELILLSSYIASLLLYEGIQKYVEIIIKFPHALG</sequence>
<feature type="transmembrane region" description="Helical" evidence="1">
    <location>
        <begin position="5"/>
        <end position="24"/>
    </location>
</feature>
<dbReference type="AlphaFoldDB" id="A0A2Z2MS56"/>
<accession>A0A2Z2MS56</accession>
<keyword evidence="1" id="KW-0812">Transmembrane</keyword>
<reference evidence="2 3" key="1">
    <citation type="submission" date="2016-04" db="EMBL/GenBank/DDBJ databases">
        <title>Complete genome sequence of Thermococcus siculi type strain RG-20.</title>
        <authorList>
            <person name="Oger P.M."/>
        </authorList>
    </citation>
    <scope>NUCLEOTIDE SEQUENCE [LARGE SCALE GENOMIC DNA]</scope>
    <source>
        <strain evidence="2 3">RG-20</strain>
    </source>
</reference>
<keyword evidence="3" id="KW-1185">Reference proteome</keyword>
<feature type="transmembrane region" description="Helical" evidence="1">
    <location>
        <begin position="30"/>
        <end position="49"/>
    </location>
</feature>
<dbReference type="EMBL" id="CP015103">
    <property type="protein sequence ID" value="ASJ09594.1"/>
    <property type="molecule type" value="Genomic_DNA"/>
</dbReference>
<evidence type="ECO:0000256" key="1">
    <source>
        <dbReference type="SAM" id="Phobius"/>
    </source>
</evidence>
<protein>
    <submittedName>
        <fullName evidence="2">Uncharacterized protein</fullName>
    </submittedName>
</protein>
<evidence type="ECO:0000313" key="2">
    <source>
        <dbReference type="EMBL" id="ASJ09594.1"/>
    </source>
</evidence>
<gene>
    <name evidence="2" type="ORF">A3L11_10270</name>
</gene>
<dbReference type="OrthoDB" id="102066at2157"/>
<dbReference type="GeneID" id="33318627"/>
<keyword evidence="1" id="KW-0472">Membrane</keyword>
<dbReference type="KEGG" id="tsl:A3L11_10270"/>
<organism evidence="2 3">
    <name type="scientific">Thermococcus siculi</name>
    <dbReference type="NCBI Taxonomy" id="72803"/>
    <lineage>
        <taxon>Archaea</taxon>
        <taxon>Methanobacteriati</taxon>
        <taxon>Methanobacteriota</taxon>
        <taxon>Thermococci</taxon>
        <taxon>Thermococcales</taxon>
        <taxon>Thermococcaceae</taxon>
        <taxon>Thermococcus</taxon>
    </lineage>
</organism>
<dbReference type="Proteomes" id="UP000250125">
    <property type="component" value="Chromosome"/>
</dbReference>
<evidence type="ECO:0000313" key="3">
    <source>
        <dbReference type="Proteomes" id="UP000250125"/>
    </source>
</evidence>
<name>A0A2Z2MS56_9EURY</name>